<reference evidence="1" key="1">
    <citation type="submission" date="2018-11" db="EMBL/GenBank/DDBJ databases">
        <authorList>
            <person name="Grassa J C."/>
        </authorList>
    </citation>
    <scope>NUCLEOTIDE SEQUENCE [LARGE SCALE GENOMIC DNA]</scope>
</reference>
<dbReference type="EnsemblPlants" id="evm.model.09.914">
    <property type="protein sequence ID" value="cds.evm.model.09.914"/>
    <property type="gene ID" value="evm.TU.09.914"/>
</dbReference>
<dbReference type="EMBL" id="UZAU01000741">
    <property type="status" value="NOT_ANNOTATED_CDS"/>
    <property type="molecule type" value="Genomic_DNA"/>
</dbReference>
<dbReference type="Proteomes" id="UP000596661">
    <property type="component" value="Chromosome 9"/>
</dbReference>
<accession>A0A803QHS3</accession>
<evidence type="ECO:0000313" key="1">
    <source>
        <dbReference type="EnsemblPlants" id="cds.evm.model.09.914"/>
    </source>
</evidence>
<name>A0A803QHS3_CANSA</name>
<proteinExistence type="predicted"/>
<dbReference type="AlphaFoldDB" id="A0A803QHS3"/>
<evidence type="ECO:0000313" key="2">
    <source>
        <dbReference type="Proteomes" id="UP000596661"/>
    </source>
</evidence>
<organism evidence="1 2">
    <name type="scientific">Cannabis sativa</name>
    <name type="common">Hemp</name>
    <name type="synonym">Marijuana</name>
    <dbReference type="NCBI Taxonomy" id="3483"/>
    <lineage>
        <taxon>Eukaryota</taxon>
        <taxon>Viridiplantae</taxon>
        <taxon>Streptophyta</taxon>
        <taxon>Embryophyta</taxon>
        <taxon>Tracheophyta</taxon>
        <taxon>Spermatophyta</taxon>
        <taxon>Magnoliopsida</taxon>
        <taxon>eudicotyledons</taxon>
        <taxon>Gunneridae</taxon>
        <taxon>Pentapetalae</taxon>
        <taxon>rosids</taxon>
        <taxon>fabids</taxon>
        <taxon>Rosales</taxon>
        <taxon>Cannabaceae</taxon>
        <taxon>Cannabis</taxon>
    </lineage>
</organism>
<protein>
    <submittedName>
        <fullName evidence="1">Uncharacterized protein</fullName>
    </submittedName>
</protein>
<dbReference type="Gramene" id="evm.model.09.914">
    <property type="protein sequence ID" value="cds.evm.model.09.914"/>
    <property type="gene ID" value="evm.TU.09.914"/>
</dbReference>
<sequence length="192" mass="22010">MLCMCRRVLWDLQCNPWLARLGSPSVLGLDDVLEQSPILEIFDSKPLKTRWVLPASALSSKPFDKVITIDLVGGVWCKIPCKNCSAHRPPLDWLAWSGRHIEHGAVLSLHHYFLDVATYFGMCLTQLMPKSIKYLSVMFVLYRELGWPPPTPYVIGYYFELKSGSKQSRSDYFYSSHVGHHWLGDTNFKALF</sequence>
<reference evidence="1" key="2">
    <citation type="submission" date="2021-03" db="UniProtKB">
        <authorList>
            <consortium name="EnsemblPlants"/>
        </authorList>
    </citation>
    <scope>IDENTIFICATION</scope>
</reference>
<keyword evidence="2" id="KW-1185">Reference proteome</keyword>